<dbReference type="AlphaFoldDB" id="A0A9X2KEK5"/>
<proteinExistence type="predicted"/>
<keyword evidence="1" id="KW-0378">Hydrolase</keyword>
<keyword evidence="2" id="KW-1185">Reference proteome</keyword>
<dbReference type="GO" id="GO:0005829">
    <property type="term" value="C:cytosol"/>
    <property type="evidence" value="ECO:0007669"/>
    <property type="project" value="TreeGrafter"/>
</dbReference>
<evidence type="ECO:0000313" key="2">
    <source>
        <dbReference type="Proteomes" id="UP001155220"/>
    </source>
</evidence>
<dbReference type="NCBIfam" id="TIGR01549">
    <property type="entry name" value="HAD-SF-IA-v1"/>
    <property type="match status" value="1"/>
</dbReference>
<dbReference type="PANTHER" id="PTHR43434:SF24">
    <property type="entry name" value="HYDROLASE-RELATED"/>
    <property type="match status" value="1"/>
</dbReference>
<dbReference type="PANTHER" id="PTHR43434">
    <property type="entry name" value="PHOSPHOGLYCOLATE PHOSPHATASE"/>
    <property type="match status" value="1"/>
</dbReference>
<evidence type="ECO:0000313" key="1">
    <source>
        <dbReference type="EMBL" id="MCP3054551.1"/>
    </source>
</evidence>
<dbReference type="Pfam" id="PF13419">
    <property type="entry name" value="HAD_2"/>
    <property type="match status" value="1"/>
</dbReference>
<dbReference type="InterPro" id="IPR050155">
    <property type="entry name" value="HAD-like_hydrolase_sf"/>
</dbReference>
<accession>A0A9X2KEK5</accession>
<gene>
    <name evidence="1" type="ORF">MJ956_05255</name>
</gene>
<dbReference type="InterPro" id="IPR023198">
    <property type="entry name" value="PGP-like_dom2"/>
</dbReference>
<dbReference type="SFLD" id="SFLDS00003">
    <property type="entry name" value="Haloacid_Dehalogenase"/>
    <property type="match status" value="1"/>
</dbReference>
<reference evidence="1" key="1">
    <citation type="submission" date="2022-03" db="EMBL/GenBank/DDBJ databases">
        <title>Aurantimonas Liuensis sp. Nov., isolated from the hadal seawater of the Mariana Trench.</title>
        <authorList>
            <person name="Liu R."/>
        </authorList>
    </citation>
    <scope>NUCLEOTIDE SEQUENCE</scope>
    <source>
        <strain evidence="1">LRZ36</strain>
    </source>
</reference>
<dbReference type="Proteomes" id="UP001155220">
    <property type="component" value="Unassembled WGS sequence"/>
</dbReference>
<dbReference type="Gene3D" id="1.10.150.240">
    <property type="entry name" value="Putative phosphatase, domain 2"/>
    <property type="match status" value="1"/>
</dbReference>
<sequence length="235" mass="24958">MRAVLFDCDGTIADSCGLICDIMRRVFAEHGLPEPADAETRGIIGLSLDVAIGRLHPAAEPPLLAAMVEGYRRTFRESRADAAFRETLFPGMKALVDRLAARDDVLLAMVTGKSRRGVAAICEAHGMETTFHAVRTADDCPSKPHPAMVEECCLEFGLDPSQALVVGDSVFDIEMAKTAGASALGVAWGTHEAAPLLASGAYAVAETVEELEALIDAWLPGDPVPSQRGQWVAAD</sequence>
<dbReference type="InterPro" id="IPR036412">
    <property type="entry name" value="HAD-like_sf"/>
</dbReference>
<dbReference type="SFLD" id="SFLDG01135">
    <property type="entry name" value="C1.5.6:_HAD__Beta-PGM__Phospha"/>
    <property type="match status" value="1"/>
</dbReference>
<dbReference type="SUPFAM" id="SSF56784">
    <property type="entry name" value="HAD-like"/>
    <property type="match status" value="1"/>
</dbReference>
<dbReference type="RefSeq" id="WP_253963423.1">
    <property type="nucleotide sequence ID" value="NZ_JALHBS010000029.1"/>
</dbReference>
<dbReference type="GO" id="GO:0008967">
    <property type="term" value="F:phosphoglycolate phosphatase activity"/>
    <property type="evidence" value="ECO:0007669"/>
    <property type="project" value="TreeGrafter"/>
</dbReference>
<comment type="caution">
    <text evidence="1">The sequence shown here is derived from an EMBL/GenBank/DDBJ whole genome shotgun (WGS) entry which is preliminary data.</text>
</comment>
<dbReference type="InterPro" id="IPR041492">
    <property type="entry name" value="HAD_2"/>
</dbReference>
<dbReference type="InterPro" id="IPR023214">
    <property type="entry name" value="HAD_sf"/>
</dbReference>
<name>A0A9X2KEK5_9HYPH</name>
<dbReference type="InterPro" id="IPR006439">
    <property type="entry name" value="HAD-SF_hydro_IA"/>
</dbReference>
<protein>
    <submittedName>
        <fullName evidence="1">HAD-IA family hydrolase</fullName>
    </submittedName>
</protein>
<dbReference type="EMBL" id="JALHBS010000029">
    <property type="protein sequence ID" value="MCP3054551.1"/>
    <property type="molecule type" value="Genomic_DNA"/>
</dbReference>
<organism evidence="1 2">
    <name type="scientific">Aurantimonas marianensis</name>
    <dbReference type="NCBI Taxonomy" id="2920428"/>
    <lineage>
        <taxon>Bacteria</taxon>
        <taxon>Pseudomonadati</taxon>
        <taxon>Pseudomonadota</taxon>
        <taxon>Alphaproteobacteria</taxon>
        <taxon>Hyphomicrobiales</taxon>
        <taxon>Aurantimonadaceae</taxon>
        <taxon>Aurantimonas</taxon>
    </lineage>
</organism>
<dbReference type="GO" id="GO:0006281">
    <property type="term" value="P:DNA repair"/>
    <property type="evidence" value="ECO:0007669"/>
    <property type="project" value="TreeGrafter"/>
</dbReference>
<dbReference type="Gene3D" id="3.40.50.1000">
    <property type="entry name" value="HAD superfamily/HAD-like"/>
    <property type="match status" value="1"/>
</dbReference>
<dbReference type="SFLD" id="SFLDG01129">
    <property type="entry name" value="C1.5:_HAD__Beta-PGM__Phosphata"/>
    <property type="match status" value="1"/>
</dbReference>